<dbReference type="InterPro" id="IPR002347">
    <property type="entry name" value="SDR_fam"/>
</dbReference>
<dbReference type="FunFam" id="3.40.50.720:FF:000173">
    <property type="entry name" value="3-oxoacyl-[acyl-carrier protein] reductase"/>
    <property type="match status" value="1"/>
</dbReference>
<sequence length="240" mass="25254">MHTALVTGGSSGIGAEICRQLIDSGYQVVSLARNAPDFTHERLHAVRVDLMDAEATREVAEELAGRFEISHMIHNAGVIRPALLPAVQQKDLHDLVQLHLAAPLLLVQAALPSMQEAGFGRIVLLSSRAALGLETRTAYSATKAGMIGLARTWALELAPSGITVNVVAPGPIAQTQMFHDVIPAGSEREAKLAASIPVRRLGRPADVARAVLFFAAPESGFITGQTLFVCGGASVGSITI</sequence>
<dbReference type="Pfam" id="PF13561">
    <property type="entry name" value="adh_short_C2"/>
    <property type="match status" value="1"/>
</dbReference>
<dbReference type="AlphaFoldDB" id="A0AA41YPP9"/>
<evidence type="ECO:0000313" key="5">
    <source>
        <dbReference type="Proteomes" id="UP001165679"/>
    </source>
</evidence>
<dbReference type="PRINTS" id="PR00080">
    <property type="entry name" value="SDRFAMILY"/>
</dbReference>
<dbReference type="Gene3D" id="3.40.50.720">
    <property type="entry name" value="NAD(P)-binding Rossmann-like Domain"/>
    <property type="match status" value="1"/>
</dbReference>
<feature type="domain" description="Ketoreductase" evidence="3">
    <location>
        <begin position="2"/>
        <end position="175"/>
    </location>
</feature>
<comment type="similarity">
    <text evidence="1">Belongs to the short-chain dehydrogenases/reductases (SDR) family.</text>
</comment>
<dbReference type="PROSITE" id="PS00061">
    <property type="entry name" value="ADH_SHORT"/>
    <property type="match status" value="1"/>
</dbReference>
<reference evidence="4" key="2">
    <citation type="submission" date="2022-10" db="EMBL/GenBank/DDBJ databases">
        <authorList>
            <person name="Trinh H.N."/>
        </authorList>
    </citation>
    <scope>NUCLEOTIDE SEQUENCE</scope>
    <source>
        <strain evidence="4">RN2-1</strain>
    </source>
</reference>
<dbReference type="InterPro" id="IPR036291">
    <property type="entry name" value="NAD(P)-bd_dom_sf"/>
</dbReference>
<dbReference type="InterPro" id="IPR057326">
    <property type="entry name" value="KR_dom"/>
</dbReference>
<reference evidence="4" key="1">
    <citation type="submission" date="2022-09" db="EMBL/GenBank/DDBJ databases">
        <title>Rhodovastum sp. nov. RN2-1 isolated from soil in Seongnam, South Korea.</title>
        <authorList>
            <person name="Le N.T."/>
        </authorList>
    </citation>
    <scope>NUCLEOTIDE SEQUENCE</scope>
    <source>
        <strain evidence="4">RN2-1</strain>
    </source>
</reference>
<comment type="caution">
    <text evidence="4">The sequence shown here is derived from an EMBL/GenBank/DDBJ whole genome shotgun (WGS) entry which is preliminary data.</text>
</comment>
<dbReference type="PANTHER" id="PTHR42760">
    <property type="entry name" value="SHORT-CHAIN DEHYDROGENASES/REDUCTASES FAMILY MEMBER"/>
    <property type="match status" value="1"/>
</dbReference>
<dbReference type="PANTHER" id="PTHR42760:SF129">
    <property type="entry name" value="OXIDOREDUCTASE"/>
    <property type="match status" value="1"/>
</dbReference>
<evidence type="ECO:0000256" key="1">
    <source>
        <dbReference type="ARBA" id="ARBA00006484"/>
    </source>
</evidence>
<dbReference type="SMART" id="SM00822">
    <property type="entry name" value="PKS_KR"/>
    <property type="match status" value="1"/>
</dbReference>
<dbReference type="GO" id="GO:0030497">
    <property type="term" value="P:fatty acid elongation"/>
    <property type="evidence" value="ECO:0007669"/>
    <property type="project" value="TreeGrafter"/>
</dbReference>
<organism evidence="4 5">
    <name type="scientific">Limobrevibacterium gyesilva</name>
    <dbReference type="NCBI Taxonomy" id="2991712"/>
    <lineage>
        <taxon>Bacteria</taxon>
        <taxon>Pseudomonadati</taxon>
        <taxon>Pseudomonadota</taxon>
        <taxon>Alphaproteobacteria</taxon>
        <taxon>Acetobacterales</taxon>
        <taxon>Acetobacteraceae</taxon>
        <taxon>Limobrevibacterium</taxon>
    </lineage>
</organism>
<dbReference type="InterPro" id="IPR020904">
    <property type="entry name" value="Sc_DH/Rdtase_CS"/>
</dbReference>
<evidence type="ECO:0000256" key="2">
    <source>
        <dbReference type="ARBA" id="ARBA00023002"/>
    </source>
</evidence>
<accession>A0AA41YPP9</accession>
<evidence type="ECO:0000313" key="4">
    <source>
        <dbReference type="EMBL" id="MCW3474368.1"/>
    </source>
</evidence>
<gene>
    <name evidence="4" type="ORF">OL599_07215</name>
</gene>
<protein>
    <submittedName>
        <fullName evidence="4">SDR family oxidoreductase</fullName>
    </submittedName>
</protein>
<dbReference type="PRINTS" id="PR00081">
    <property type="entry name" value="GDHRDH"/>
</dbReference>
<evidence type="ECO:0000259" key="3">
    <source>
        <dbReference type="SMART" id="SM00822"/>
    </source>
</evidence>
<dbReference type="RefSeq" id="WP_264712996.1">
    <property type="nucleotide sequence ID" value="NZ_JAPDNT010000003.1"/>
</dbReference>
<keyword evidence="2" id="KW-0560">Oxidoreductase</keyword>
<dbReference type="GO" id="GO:0016616">
    <property type="term" value="F:oxidoreductase activity, acting on the CH-OH group of donors, NAD or NADP as acceptor"/>
    <property type="evidence" value="ECO:0007669"/>
    <property type="project" value="UniProtKB-ARBA"/>
</dbReference>
<dbReference type="SUPFAM" id="SSF51735">
    <property type="entry name" value="NAD(P)-binding Rossmann-fold domains"/>
    <property type="match status" value="1"/>
</dbReference>
<proteinExistence type="inferred from homology"/>
<keyword evidence="5" id="KW-1185">Reference proteome</keyword>
<name>A0AA41YPP9_9PROT</name>
<dbReference type="Proteomes" id="UP001165679">
    <property type="component" value="Unassembled WGS sequence"/>
</dbReference>
<dbReference type="EMBL" id="JAPDNT010000003">
    <property type="protein sequence ID" value="MCW3474368.1"/>
    <property type="molecule type" value="Genomic_DNA"/>
</dbReference>